<comment type="caution">
    <text evidence="1">The sequence shown here is derived from an EMBL/GenBank/DDBJ whole genome shotgun (WGS) entry which is preliminary data.</text>
</comment>
<proteinExistence type="predicted"/>
<name>A0ABY2LW25_9LEPT</name>
<organism evidence="1 2">
    <name type="scientific">Leptospira montravelensis</name>
    <dbReference type="NCBI Taxonomy" id="2484961"/>
    <lineage>
        <taxon>Bacteria</taxon>
        <taxon>Pseudomonadati</taxon>
        <taxon>Spirochaetota</taxon>
        <taxon>Spirochaetia</taxon>
        <taxon>Leptospirales</taxon>
        <taxon>Leptospiraceae</taxon>
        <taxon>Leptospira</taxon>
    </lineage>
</organism>
<accession>A0ABY2LW25</accession>
<dbReference type="EMBL" id="RQFO01000011">
    <property type="protein sequence ID" value="TGL02860.1"/>
    <property type="molecule type" value="Genomic_DNA"/>
</dbReference>
<reference evidence="2" key="1">
    <citation type="journal article" date="2019" name="PLoS Negl. Trop. Dis.">
        <title>Revisiting the worldwide diversity of Leptospira species in the environment.</title>
        <authorList>
            <person name="Vincent A.T."/>
            <person name="Schiettekatte O."/>
            <person name="Bourhy P."/>
            <person name="Veyrier F.J."/>
            <person name="Picardeau M."/>
        </authorList>
    </citation>
    <scope>NUCLEOTIDE SEQUENCE [LARGE SCALE GENOMIC DNA]</scope>
    <source>
        <strain evidence="2">201800278</strain>
    </source>
</reference>
<evidence type="ECO:0000313" key="1">
    <source>
        <dbReference type="EMBL" id="TGL02860.1"/>
    </source>
</evidence>
<protein>
    <submittedName>
        <fullName evidence="1">Uncharacterized protein</fullName>
    </submittedName>
</protein>
<evidence type="ECO:0000313" key="2">
    <source>
        <dbReference type="Proteomes" id="UP000297465"/>
    </source>
</evidence>
<keyword evidence="2" id="KW-1185">Reference proteome</keyword>
<dbReference type="Proteomes" id="UP000297465">
    <property type="component" value="Unassembled WGS sequence"/>
</dbReference>
<gene>
    <name evidence="1" type="ORF">EHQ31_08445</name>
</gene>
<sequence length="49" mass="5639">MVFPEQKVIEVFTLKAGKYSLFCITENTNGKITSAAFPEWELKIELLYP</sequence>